<sequence>HQLHKRHHPTGLSTTPIDSIFLSTFFQTTKYSN</sequence>
<name>A0A818PL52_9BILA</name>
<evidence type="ECO:0000313" key="2">
    <source>
        <dbReference type="Proteomes" id="UP000663868"/>
    </source>
</evidence>
<protein>
    <submittedName>
        <fullName evidence="1">Uncharacterized protein</fullName>
    </submittedName>
</protein>
<evidence type="ECO:0000313" key="1">
    <source>
        <dbReference type="EMBL" id="CAF3622662.1"/>
    </source>
</evidence>
<accession>A0A818PL52</accession>
<organism evidence="1 2">
    <name type="scientific">Adineta steineri</name>
    <dbReference type="NCBI Taxonomy" id="433720"/>
    <lineage>
        <taxon>Eukaryota</taxon>
        <taxon>Metazoa</taxon>
        <taxon>Spiralia</taxon>
        <taxon>Gnathifera</taxon>
        <taxon>Rotifera</taxon>
        <taxon>Eurotatoria</taxon>
        <taxon>Bdelloidea</taxon>
        <taxon>Adinetida</taxon>
        <taxon>Adinetidae</taxon>
        <taxon>Adineta</taxon>
    </lineage>
</organism>
<comment type="caution">
    <text evidence="1">The sequence shown here is derived from an EMBL/GenBank/DDBJ whole genome shotgun (WGS) entry which is preliminary data.</text>
</comment>
<dbReference type="AlphaFoldDB" id="A0A818PL52"/>
<gene>
    <name evidence="1" type="ORF">KXQ929_LOCUS6240</name>
</gene>
<dbReference type="EMBL" id="CAJOBB010000239">
    <property type="protein sequence ID" value="CAF3622662.1"/>
    <property type="molecule type" value="Genomic_DNA"/>
</dbReference>
<feature type="non-terminal residue" evidence="1">
    <location>
        <position position="1"/>
    </location>
</feature>
<proteinExistence type="predicted"/>
<reference evidence="1" key="1">
    <citation type="submission" date="2021-02" db="EMBL/GenBank/DDBJ databases">
        <authorList>
            <person name="Nowell W R."/>
        </authorList>
    </citation>
    <scope>NUCLEOTIDE SEQUENCE</scope>
</reference>
<dbReference type="Proteomes" id="UP000663868">
    <property type="component" value="Unassembled WGS sequence"/>
</dbReference>